<feature type="domain" description="HTH tetR-type" evidence="3">
    <location>
        <begin position="20"/>
        <end position="80"/>
    </location>
</feature>
<evidence type="ECO:0000313" key="5">
    <source>
        <dbReference type="Proteomes" id="UP000648075"/>
    </source>
</evidence>
<keyword evidence="5" id="KW-1185">Reference proteome</keyword>
<name>A0A918PNU9_9SPHN</name>
<accession>A0A918PNU9</accession>
<dbReference type="InterPro" id="IPR001647">
    <property type="entry name" value="HTH_TetR"/>
</dbReference>
<protein>
    <recommendedName>
        <fullName evidence="3">HTH tetR-type domain-containing protein</fullName>
    </recommendedName>
</protein>
<evidence type="ECO:0000259" key="3">
    <source>
        <dbReference type="PROSITE" id="PS50977"/>
    </source>
</evidence>
<dbReference type="RefSeq" id="WP_189622560.1">
    <property type="nucleotide sequence ID" value="NZ_BMZA01000035.1"/>
</dbReference>
<sequence>MDDTEIFALGNMTNSSQAMFERRRRILDEARRMIGRGGLEAFNIRDLCEKAGVASRTLYYAFDSKENIIALAIKGYFEAFDSKIGIGESLSSFQGALAHQVTTTVRNQEIPNYLRAVAALYFSPSLHADIRRVMLEIGTRSWRPWLQAVGLGRQLRRGVQVDRMLIDLSNLQFAKVHEWGLGELSDDAFLDRTLDAVLLLLLGATKGAALKDVRESYDQLQRSPEFKEGLIATAHTRIMALSNTPAE</sequence>
<feature type="DNA-binding region" description="H-T-H motif" evidence="2">
    <location>
        <begin position="43"/>
        <end position="62"/>
    </location>
</feature>
<dbReference type="PRINTS" id="PR00455">
    <property type="entry name" value="HTHTETR"/>
</dbReference>
<comment type="caution">
    <text evidence="4">The sequence shown here is derived from an EMBL/GenBank/DDBJ whole genome shotgun (WGS) entry which is preliminary data.</text>
</comment>
<evidence type="ECO:0000313" key="4">
    <source>
        <dbReference type="EMBL" id="GGZ17325.1"/>
    </source>
</evidence>
<dbReference type="GO" id="GO:0003700">
    <property type="term" value="F:DNA-binding transcription factor activity"/>
    <property type="evidence" value="ECO:0007669"/>
    <property type="project" value="TreeGrafter"/>
</dbReference>
<dbReference type="InterPro" id="IPR009057">
    <property type="entry name" value="Homeodomain-like_sf"/>
</dbReference>
<dbReference type="GO" id="GO:0000976">
    <property type="term" value="F:transcription cis-regulatory region binding"/>
    <property type="evidence" value="ECO:0007669"/>
    <property type="project" value="TreeGrafter"/>
</dbReference>
<dbReference type="SUPFAM" id="SSF46689">
    <property type="entry name" value="Homeodomain-like"/>
    <property type="match status" value="1"/>
</dbReference>
<evidence type="ECO:0000256" key="1">
    <source>
        <dbReference type="ARBA" id="ARBA00023125"/>
    </source>
</evidence>
<reference evidence="4" key="1">
    <citation type="journal article" date="2014" name="Int. J. Syst. Evol. Microbiol.">
        <title>Complete genome sequence of Corynebacterium casei LMG S-19264T (=DSM 44701T), isolated from a smear-ripened cheese.</title>
        <authorList>
            <consortium name="US DOE Joint Genome Institute (JGI-PGF)"/>
            <person name="Walter F."/>
            <person name="Albersmeier A."/>
            <person name="Kalinowski J."/>
            <person name="Ruckert C."/>
        </authorList>
    </citation>
    <scope>NUCLEOTIDE SEQUENCE</scope>
    <source>
        <strain evidence="4">KCTC 32255</strain>
    </source>
</reference>
<dbReference type="EMBL" id="BMZA01000035">
    <property type="protein sequence ID" value="GGZ17325.1"/>
    <property type="molecule type" value="Genomic_DNA"/>
</dbReference>
<organism evidence="4 5">
    <name type="scientific">Novosphingobium colocasiae</name>
    <dbReference type="NCBI Taxonomy" id="1256513"/>
    <lineage>
        <taxon>Bacteria</taxon>
        <taxon>Pseudomonadati</taxon>
        <taxon>Pseudomonadota</taxon>
        <taxon>Alphaproteobacteria</taxon>
        <taxon>Sphingomonadales</taxon>
        <taxon>Sphingomonadaceae</taxon>
        <taxon>Novosphingobium</taxon>
    </lineage>
</organism>
<dbReference type="AlphaFoldDB" id="A0A918PNU9"/>
<dbReference type="PANTHER" id="PTHR30055">
    <property type="entry name" value="HTH-TYPE TRANSCRIPTIONAL REGULATOR RUTR"/>
    <property type="match status" value="1"/>
</dbReference>
<dbReference type="Proteomes" id="UP000648075">
    <property type="component" value="Unassembled WGS sequence"/>
</dbReference>
<gene>
    <name evidence="4" type="ORF">GCM10011614_34810</name>
</gene>
<keyword evidence="1 2" id="KW-0238">DNA-binding</keyword>
<evidence type="ECO:0000256" key="2">
    <source>
        <dbReference type="PROSITE-ProRule" id="PRU00335"/>
    </source>
</evidence>
<dbReference type="PROSITE" id="PS50977">
    <property type="entry name" value="HTH_TETR_2"/>
    <property type="match status" value="1"/>
</dbReference>
<dbReference type="PANTHER" id="PTHR30055:SF181">
    <property type="entry name" value="BLR6905 PROTEIN"/>
    <property type="match status" value="1"/>
</dbReference>
<reference evidence="4" key="2">
    <citation type="submission" date="2020-09" db="EMBL/GenBank/DDBJ databases">
        <authorList>
            <person name="Sun Q."/>
            <person name="Kim S."/>
        </authorList>
    </citation>
    <scope>NUCLEOTIDE SEQUENCE</scope>
    <source>
        <strain evidence="4">KCTC 32255</strain>
    </source>
</reference>
<dbReference type="Pfam" id="PF00440">
    <property type="entry name" value="TetR_N"/>
    <property type="match status" value="1"/>
</dbReference>
<dbReference type="Gene3D" id="1.10.357.10">
    <property type="entry name" value="Tetracycline Repressor, domain 2"/>
    <property type="match status" value="1"/>
</dbReference>
<dbReference type="InterPro" id="IPR050109">
    <property type="entry name" value="HTH-type_TetR-like_transc_reg"/>
</dbReference>
<proteinExistence type="predicted"/>